<gene>
    <name evidence="2" type="ORF">ERS075579_00855</name>
</gene>
<dbReference type="Pfam" id="PF14518">
    <property type="entry name" value="Haem_oxygenas_2"/>
    <property type="match status" value="1"/>
</dbReference>
<evidence type="ECO:0000313" key="3">
    <source>
        <dbReference type="Proteomes" id="UP000045782"/>
    </source>
</evidence>
<dbReference type="Proteomes" id="UP000045782">
    <property type="component" value="Unassembled WGS sequence"/>
</dbReference>
<dbReference type="SUPFAM" id="SSF48613">
    <property type="entry name" value="Heme oxygenase-like"/>
    <property type="match status" value="1"/>
</dbReference>
<sequence>MCPSAMSAGSLPVTKPRGGKPFDGPPPGYSPCVNRTVIAAEPRLPQPRGPLSAVVIDLLAKGSPSAHPDDVEEMLAAANPYGLDLQLALYVCYELHYRGFSGVDPRWEWDIGLLNLRRRMEEDFLARLESDAGQDSHEYAIAAELDALMREPEDDANLSVHLAEYASWEHMQEYFAQRSIYHLKEGDPQAWVIPRLSGQAKASFVAIEFDEFGGGHGNALHQSLFGDLLAAAGMDPEYLGYLEHASAESLAAVNVMSLFGLHRALRGAAIGHFAATEITSPPGSRQMVRGLRRLSAPSPCVDFYQEHVEADAVHEEVVRSDVVANLVETEPGLSGRVVFGMRVFRMMEGRLAHHLLSSWALGRTSLNRALS</sequence>
<dbReference type="SMART" id="SM01236">
    <property type="entry name" value="Haem_oxygenase_2"/>
    <property type="match status" value="1"/>
</dbReference>
<reference evidence="2 3" key="1">
    <citation type="submission" date="2015-03" db="EMBL/GenBank/DDBJ databases">
        <authorList>
            <person name="Murphy D."/>
        </authorList>
    </citation>
    <scope>NUCLEOTIDE SEQUENCE [LARGE SCALE GENOMIC DNA]</scope>
    <source>
        <strain evidence="2 3">PAP088</strain>
    </source>
</reference>
<dbReference type="InterPro" id="IPR016084">
    <property type="entry name" value="Haem_Oase-like_multi-hlx"/>
</dbReference>
<evidence type="ECO:0000313" key="2">
    <source>
        <dbReference type="EMBL" id="CPV36990.1"/>
    </source>
</evidence>
<dbReference type="EMBL" id="CSWP01000001">
    <property type="protein sequence ID" value="CPV36990.1"/>
    <property type="molecule type" value="Genomic_DNA"/>
</dbReference>
<evidence type="ECO:0008006" key="4">
    <source>
        <dbReference type="Google" id="ProtNLM"/>
    </source>
</evidence>
<dbReference type="AlphaFoldDB" id="A0A0U0ZI91"/>
<dbReference type="Gene3D" id="1.20.910.10">
    <property type="entry name" value="Heme oxygenase-like"/>
    <property type="match status" value="1"/>
</dbReference>
<organism evidence="2 3">
    <name type="scientific">Mycobacteroides abscessus</name>
    <dbReference type="NCBI Taxonomy" id="36809"/>
    <lineage>
        <taxon>Bacteria</taxon>
        <taxon>Bacillati</taxon>
        <taxon>Actinomycetota</taxon>
        <taxon>Actinomycetes</taxon>
        <taxon>Mycobacteriales</taxon>
        <taxon>Mycobacteriaceae</taxon>
        <taxon>Mycobacteroides</taxon>
    </lineage>
</organism>
<evidence type="ECO:0000256" key="1">
    <source>
        <dbReference type="SAM" id="MobiDB-lite"/>
    </source>
</evidence>
<name>A0A0U0ZI91_9MYCO</name>
<proteinExistence type="predicted"/>
<accession>A0A0U0ZI91</accession>
<protein>
    <recommendedName>
        <fullName evidence="4">Iron-containing redox enzyme family protein</fullName>
    </recommendedName>
</protein>
<feature type="region of interest" description="Disordered" evidence="1">
    <location>
        <begin position="1"/>
        <end position="27"/>
    </location>
</feature>